<evidence type="ECO:0000313" key="11">
    <source>
        <dbReference type="Proteomes" id="UP000431922"/>
    </source>
</evidence>
<evidence type="ECO:0000256" key="4">
    <source>
        <dbReference type="ARBA" id="ARBA00023277"/>
    </source>
</evidence>
<proteinExistence type="inferred from homology"/>
<dbReference type="Pfam" id="PF01979">
    <property type="entry name" value="Amidohydro_1"/>
    <property type="match status" value="1"/>
</dbReference>
<dbReference type="CDD" id="cd00854">
    <property type="entry name" value="NagA"/>
    <property type="match status" value="1"/>
</dbReference>
<dbReference type="PANTHER" id="PTHR11113:SF14">
    <property type="entry name" value="N-ACETYLGLUCOSAMINE-6-PHOSPHATE DEACETYLASE"/>
    <property type="match status" value="1"/>
</dbReference>
<dbReference type="OrthoDB" id="9776488at2"/>
<dbReference type="GO" id="GO:0006046">
    <property type="term" value="P:N-acetylglucosamine catabolic process"/>
    <property type="evidence" value="ECO:0007669"/>
    <property type="project" value="TreeGrafter"/>
</dbReference>
<evidence type="ECO:0000256" key="3">
    <source>
        <dbReference type="ARBA" id="ARBA00022801"/>
    </source>
</evidence>
<feature type="domain" description="Amidohydrolase-related" evidence="9">
    <location>
        <begin position="52"/>
        <end position="375"/>
    </location>
</feature>
<dbReference type="EMBL" id="WTYL01000002">
    <property type="protein sequence ID" value="MXP44541.1"/>
    <property type="molecule type" value="Genomic_DNA"/>
</dbReference>
<comment type="similarity">
    <text evidence="1 5">Belongs to the metallo-dependent hydrolases superfamily. NagA family.</text>
</comment>
<feature type="binding site" evidence="7">
    <location>
        <begin position="305"/>
        <end position="307"/>
    </location>
    <ligand>
        <name>substrate</name>
    </ligand>
</feature>
<dbReference type="PANTHER" id="PTHR11113">
    <property type="entry name" value="N-ACETYLGLUCOSAMINE-6-PHOSPHATE DEACETYLASE"/>
    <property type="match status" value="1"/>
</dbReference>
<sequence length="386" mass="39632">MSAYALFADRVLTDEGFAKGSCVIVQDGQIVSIISTADCPVDIVRAKLTGDLVPGFIDLQVNGGGGVLLNDRPSVEGIRKIAEAHRTFGTTGLLPTLISDDLDTISRAIAAVDQAIAAGVPGILGIHLEGPFLNARKKGIHDASKFRTLDEAALDLITSLKNGKTLVTLAPELVACDMIRKLNERGVIVAAGHTAATYEEMDAALACGVSGFTHLFNAMPVMESRAPGAVGAALGSPSAWCSMIVDGHHVHPAMLRIALAAKGAERIVLVTDAMPSVGSANESFDLGGQTITATGGKCVSVDGTLAGADLNMAQAVRNASLMMNVPIESAIRMASANAAAALGISDKSGAIRPGLSANFALLDASGFVSATWIDGVEYRPADGSTT</sequence>
<dbReference type="PIRSF" id="PIRSF038994">
    <property type="entry name" value="NagA"/>
    <property type="match status" value="1"/>
</dbReference>
<feature type="binding site" evidence="7">
    <location>
        <position position="140"/>
    </location>
    <ligand>
        <name>substrate</name>
    </ligand>
</feature>
<feature type="active site" description="Proton donor/acceptor" evidence="6">
    <location>
        <position position="272"/>
    </location>
</feature>
<evidence type="ECO:0000256" key="7">
    <source>
        <dbReference type="PIRSR" id="PIRSR038994-2"/>
    </source>
</evidence>
<dbReference type="Gene3D" id="3.20.20.140">
    <property type="entry name" value="Metal-dependent hydrolases"/>
    <property type="match status" value="1"/>
</dbReference>
<gene>
    <name evidence="10" type="primary">nagA</name>
    <name evidence="10" type="ORF">GRI65_08735</name>
</gene>
<evidence type="ECO:0000256" key="5">
    <source>
        <dbReference type="PIRNR" id="PIRNR038994"/>
    </source>
</evidence>
<organism evidence="10 11">
    <name type="scientific">Allopontixanthobacter sediminis</name>
    <dbReference type="NCBI Taxonomy" id="1689985"/>
    <lineage>
        <taxon>Bacteria</taxon>
        <taxon>Pseudomonadati</taxon>
        <taxon>Pseudomonadota</taxon>
        <taxon>Alphaproteobacteria</taxon>
        <taxon>Sphingomonadales</taxon>
        <taxon>Erythrobacteraceae</taxon>
        <taxon>Allopontixanthobacter</taxon>
    </lineage>
</organism>
<dbReference type="SUPFAM" id="SSF51556">
    <property type="entry name" value="Metallo-dependent hydrolases"/>
    <property type="match status" value="1"/>
</dbReference>
<dbReference type="NCBIfam" id="TIGR00221">
    <property type="entry name" value="nagA"/>
    <property type="match status" value="1"/>
</dbReference>
<feature type="binding site" evidence="8">
    <location>
        <position position="193"/>
    </location>
    <ligand>
        <name>Zn(2+)</name>
        <dbReference type="ChEBI" id="CHEBI:29105"/>
    </ligand>
</feature>
<evidence type="ECO:0000256" key="2">
    <source>
        <dbReference type="ARBA" id="ARBA00022723"/>
    </source>
</evidence>
<feature type="binding site" evidence="7">
    <location>
        <begin position="217"/>
        <end position="218"/>
    </location>
    <ligand>
        <name>substrate</name>
    </ligand>
</feature>
<dbReference type="Proteomes" id="UP000431922">
    <property type="component" value="Unassembled WGS sequence"/>
</dbReference>
<keyword evidence="2 8" id="KW-0479">Metal-binding</keyword>
<dbReference type="InterPro" id="IPR006680">
    <property type="entry name" value="Amidohydro-rel"/>
</dbReference>
<protein>
    <submittedName>
        <fullName evidence="10">N-acetylglucosamine-6-phosphate deacetylase</fullName>
        <ecNumber evidence="10">3.5.1.25</ecNumber>
    </submittedName>
</protein>
<keyword evidence="11" id="KW-1185">Reference proteome</keyword>
<comment type="cofactor">
    <cofactor evidence="8">
        <name>a divalent metal cation</name>
        <dbReference type="ChEBI" id="CHEBI:60240"/>
    </cofactor>
    <text evidence="8">Binds 1 divalent metal cation per subunit.</text>
</comment>
<keyword evidence="4 5" id="KW-0119">Carbohydrate metabolism</keyword>
<evidence type="ECO:0000313" key="10">
    <source>
        <dbReference type="EMBL" id="MXP44541.1"/>
    </source>
</evidence>
<dbReference type="RefSeq" id="WP_160756122.1">
    <property type="nucleotide sequence ID" value="NZ_WTYL01000002.1"/>
</dbReference>
<evidence type="ECO:0000256" key="1">
    <source>
        <dbReference type="ARBA" id="ARBA00010716"/>
    </source>
</evidence>
<name>A0A845AZT1_9SPHN</name>
<dbReference type="Gene3D" id="2.30.40.10">
    <property type="entry name" value="Urease, subunit C, domain 1"/>
    <property type="match status" value="1"/>
</dbReference>
<dbReference type="InterPro" id="IPR011059">
    <property type="entry name" value="Metal-dep_hydrolase_composite"/>
</dbReference>
<dbReference type="EC" id="3.5.1.25" evidence="10"/>
<dbReference type="GO" id="GO:0008448">
    <property type="term" value="F:N-acetylglucosamine-6-phosphate deacetylase activity"/>
    <property type="evidence" value="ECO:0007669"/>
    <property type="project" value="UniProtKB-EC"/>
</dbReference>
<dbReference type="SUPFAM" id="SSF51338">
    <property type="entry name" value="Composite domain of metallo-dependent hydrolases"/>
    <property type="match status" value="1"/>
</dbReference>
<dbReference type="FunFam" id="3.20.20.140:FF:000004">
    <property type="entry name" value="N-acetylglucosamine-6-phosphate deacetylase"/>
    <property type="match status" value="1"/>
</dbReference>
<dbReference type="AlphaFoldDB" id="A0A845AZT1"/>
<comment type="caution">
    <text evidence="10">The sequence shown here is derived from an EMBL/GenBank/DDBJ whole genome shotgun (WGS) entry which is preliminary data.</text>
</comment>
<feature type="binding site" evidence="8">
    <location>
        <position position="129"/>
    </location>
    <ligand>
        <name>Zn(2+)</name>
        <dbReference type="ChEBI" id="CHEBI:29105"/>
    </ligand>
</feature>
<reference evidence="10 11" key="1">
    <citation type="submission" date="2019-12" db="EMBL/GenBank/DDBJ databases">
        <title>Genomic-based taxomic classification of the family Erythrobacteraceae.</title>
        <authorList>
            <person name="Xu L."/>
        </authorList>
    </citation>
    <scope>NUCLEOTIDE SEQUENCE [LARGE SCALE GENOMIC DNA]</scope>
    <source>
        <strain evidence="10 11">KCTC 42453</strain>
    </source>
</reference>
<dbReference type="InterPro" id="IPR003764">
    <property type="entry name" value="GlcNAc_6-P_deAcase"/>
</dbReference>
<feature type="binding site" evidence="7">
    <location>
        <position position="225"/>
    </location>
    <ligand>
        <name>substrate</name>
    </ligand>
</feature>
<evidence type="ECO:0000259" key="9">
    <source>
        <dbReference type="Pfam" id="PF01979"/>
    </source>
</evidence>
<feature type="binding site" evidence="7">
    <location>
        <position position="249"/>
    </location>
    <ligand>
        <name>substrate</name>
    </ligand>
</feature>
<accession>A0A845AZT1</accession>
<evidence type="ECO:0000256" key="8">
    <source>
        <dbReference type="PIRSR" id="PIRSR038994-3"/>
    </source>
</evidence>
<dbReference type="GO" id="GO:0046872">
    <property type="term" value="F:metal ion binding"/>
    <property type="evidence" value="ECO:0007669"/>
    <property type="project" value="UniProtKB-KW"/>
</dbReference>
<evidence type="ECO:0000256" key="6">
    <source>
        <dbReference type="PIRSR" id="PIRSR038994-1"/>
    </source>
</evidence>
<dbReference type="InterPro" id="IPR032466">
    <property type="entry name" value="Metal_Hydrolase"/>
</dbReference>
<feature type="binding site" evidence="8">
    <location>
        <position position="214"/>
    </location>
    <ligand>
        <name>Zn(2+)</name>
        <dbReference type="ChEBI" id="CHEBI:29105"/>
    </ligand>
</feature>
<keyword evidence="3 5" id="KW-0378">Hydrolase</keyword>